<dbReference type="CDD" id="cd16914">
    <property type="entry name" value="EcfT"/>
    <property type="match status" value="1"/>
</dbReference>
<dbReference type="PATRIC" id="fig|1423820.4.peg.40"/>
<comment type="subunit">
    <text evidence="9">Forms a stable energy-coupling factor (ECF) transporter complex composed of 2 membrane-embedded substrate-binding proteins (S component), 2 ATP-binding proteins (A component) and 2 transmembrane proteins (T component).</text>
</comment>
<feature type="transmembrane region" description="Helical" evidence="9">
    <location>
        <begin position="72"/>
        <end position="94"/>
    </location>
</feature>
<feature type="transmembrane region" description="Helical" evidence="9">
    <location>
        <begin position="43"/>
        <end position="60"/>
    </location>
</feature>
<dbReference type="PANTHER" id="PTHR33514">
    <property type="entry name" value="PROTEIN ABCI12, CHLOROPLASTIC"/>
    <property type="match status" value="1"/>
</dbReference>
<evidence type="ECO:0000256" key="2">
    <source>
        <dbReference type="ARBA" id="ARBA00005660"/>
    </source>
</evidence>
<evidence type="ECO:0000313" key="10">
    <source>
        <dbReference type="EMBL" id="KRM53118.1"/>
    </source>
</evidence>
<evidence type="ECO:0000256" key="9">
    <source>
        <dbReference type="HAMAP-Rule" id="MF_01461"/>
    </source>
</evidence>
<evidence type="ECO:0000256" key="5">
    <source>
        <dbReference type="ARBA" id="ARBA00022475"/>
    </source>
</evidence>
<evidence type="ECO:0000313" key="11">
    <source>
        <dbReference type="Proteomes" id="UP000051291"/>
    </source>
</evidence>
<keyword evidence="4 9" id="KW-0813">Transport</keyword>
<protein>
    <recommendedName>
        <fullName evidence="3 9">Energy-coupling factor transporter transmembrane protein EcfT</fullName>
        <shortName evidence="9">ECF transporter T component EcfT</shortName>
    </recommendedName>
</protein>
<reference evidence="10 11" key="1">
    <citation type="journal article" date="2015" name="Genome Announc.">
        <title>Expanding the biotechnology potential of lactobacilli through comparative genomics of 213 strains and associated genera.</title>
        <authorList>
            <person name="Sun Z."/>
            <person name="Harris H.M."/>
            <person name="McCann A."/>
            <person name="Guo C."/>
            <person name="Argimon S."/>
            <person name="Zhang W."/>
            <person name="Yang X."/>
            <person name="Jeffery I.B."/>
            <person name="Cooney J.C."/>
            <person name="Kagawa T.F."/>
            <person name="Liu W."/>
            <person name="Song Y."/>
            <person name="Salvetti E."/>
            <person name="Wrobel A."/>
            <person name="Rasinkangas P."/>
            <person name="Parkhill J."/>
            <person name="Rea M.C."/>
            <person name="O'Sullivan O."/>
            <person name="Ritari J."/>
            <person name="Douillard F.P."/>
            <person name="Paul Ross R."/>
            <person name="Yang R."/>
            <person name="Briner A.E."/>
            <person name="Felis G.E."/>
            <person name="de Vos W.M."/>
            <person name="Barrangou R."/>
            <person name="Klaenhammer T.R."/>
            <person name="Caufield P.W."/>
            <person name="Cui Y."/>
            <person name="Zhang H."/>
            <person name="O'Toole P.W."/>
        </authorList>
    </citation>
    <scope>NUCLEOTIDE SEQUENCE [LARGE SCALE GENOMIC DNA]</scope>
    <source>
        <strain evidence="10 11">DSM 20653</strain>
    </source>
</reference>
<keyword evidence="11" id="KW-1185">Reference proteome</keyword>
<evidence type="ECO:0000256" key="4">
    <source>
        <dbReference type="ARBA" id="ARBA00022448"/>
    </source>
</evidence>
<comment type="function">
    <text evidence="9">Transmembrane (T) component of an energy-coupling factor (ECF) ABC-transporter complex. Unlike classic ABC transporters this ECF transporter provides the energy necessary to transport a number of different substrates.</text>
</comment>
<dbReference type="PANTHER" id="PTHR33514:SF13">
    <property type="entry name" value="PROTEIN ABCI12, CHLOROPLASTIC"/>
    <property type="match status" value="1"/>
</dbReference>
<dbReference type="GO" id="GO:0022857">
    <property type="term" value="F:transmembrane transporter activity"/>
    <property type="evidence" value="ECO:0007669"/>
    <property type="project" value="UniProtKB-UniRule"/>
</dbReference>
<evidence type="ECO:0000256" key="8">
    <source>
        <dbReference type="ARBA" id="ARBA00023136"/>
    </source>
</evidence>
<evidence type="ECO:0000256" key="3">
    <source>
        <dbReference type="ARBA" id="ARBA00014042"/>
    </source>
</evidence>
<dbReference type="HAMAP" id="MF_01461">
    <property type="entry name" value="EcfT"/>
    <property type="match status" value="1"/>
</dbReference>
<keyword evidence="7 9" id="KW-1133">Transmembrane helix</keyword>
<proteinExistence type="inferred from homology"/>
<feature type="transmembrane region" description="Helical" evidence="9">
    <location>
        <begin position="106"/>
        <end position="128"/>
    </location>
</feature>
<accession>A0A0R1ZEH5</accession>
<feature type="transmembrane region" description="Helical" evidence="9">
    <location>
        <begin position="21"/>
        <end position="37"/>
    </location>
</feature>
<keyword evidence="5 9" id="KW-1003">Cell membrane</keyword>
<evidence type="ECO:0000256" key="7">
    <source>
        <dbReference type="ARBA" id="ARBA00022989"/>
    </source>
</evidence>
<comment type="similarity">
    <text evidence="2 9">Belongs to the energy-coupling factor EcfT family.</text>
</comment>
<dbReference type="GO" id="GO:0005886">
    <property type="term" value="C:plasma membrane"/>
    <property type="evidence" value="ECO:0007669"/>
    <property type="project" value="UniProtKB-SubCell"/>
</dbReference>
<dbReference type="InterPro" id="IPR024919">
    <property type="entry name" value="EcfT"/>
</dbReference>
<keyword evidence="8 9" id="KW-0472">Membrane</keyword>
<dbReference type="InterPro" id="IPR003339">
    <property type="entry name" value="ABC/ECF_trnsptr_transmembrane"/>
</dbReference>
<dbReference type="STRING" id="1423820.FC64_GL000039"/>
<name>A0A0R1ZEH5_9LACO</name>
<feature type="transmembrane region" description="Helical" evidence="9">
    <location>
        <begin position="241"/>
        <end position="262"/>
    </location>
</feature>
<evidence type="ECO:0000256" key="6">
    <source>
        <dbReference type="ARBA" id="ARBA00022692"/>
    </source>
</evidence>
<evidence type="ECO:0000256" key="1">
    <source>
        <dbReference type="ARBA" id="ARBA00004651"/>
    </source>
</evidence>
<keyword evidence="6 9" id="KW-0812">Transmembrane</keyword>
<dbReference type="Proteomes" id="UP000051291">
    <property type="component" value="Unassembled WGS sequence"/>
</dbReference>
<comment type="caution">
    <text evidence="10">The sequence shown here is derived from an EMBL/GenBank/DDBJ whole genome shotgun (WGS) entry which is preliminary data.</text>
</comment>
<dbReference type="RefSeq" id="WP_057906219.1">
    <property type="nucleotide sequence ID" value="NZ_AYYZ01000008.1"/>
</dbReference>
<dbReference type="EMBL" id="AYYZ01000008">
    <property type="protein sequence ID" value="KRM53118.1"/>
    <property type="molecule type" value="Genomic_DNA"/>
</dbReference>
<gene>
    <name evidence="9" type="primary">ecfT</name>
    <name evidence="10" type="ORF">FC64_GL000039</name>
</gene>
<dbReference type="Pfam" id="PF02361">
    <property type="entry name" value="CbiQ"/>
    <property type="match status" value="1"/>
</dbReference>
<dbReference type="AlphaFoldDB" id="A0A0R1ZEH5"/>
<organism evidence="10 11">
    <name type="scientific">Ligilactobacillus araffinosus DSM 20653</name>
    <dbReference type="NCBI Taxonomy" id="1423820"/>
    <lineage>
        <taxon>Bacteria</taxon>
        <taxon>Bacillati</taxon>
        <taxon>Bacillota</taxon>
        <taxon>Bacilli</taxon>
        <taxon>Lactobacillales</taxon>
        <taxon>Lactobacillaceae</taxon>
        <taxon>Ligilactobacillus</taxon>
    </lineage>
</organism>
<sequence>MSNIILGRYIDGDSIIHRMDSRAKLILSLYFIVIVFLCNNWQTYALLGIFTLGCVLLSKIKMSFFIKGVRPLIGLILITVLLQLFFTSGGTVYWQWGPFKLTSFGIINSIYIFCRIVLIVLMSTLLTVTTTPLEIADGLESLMAPLRKIRVPVDEIALMISIALRFVPTLMDETQKIINAQRARGVNFGEGNLFKQAKMLIPILIPLFVNSIKRAEDLAVAMEARGYQGGPNRTKYRQQHWHLADTIGIVVFLALTGGLVLLRG</sequence>
<comment type="subcellular location">
    <subcellularLocation>
        <location evidence="1 9">Cell membrane</location>
        <topology evidence="1 9">Multi-pass membrane protein</topology>
    </subcellularLocation>
</comment>